<evidence type="ECO:0000256" key="3">
    <source>
        <dbReference type="ARBA" id="ARBA00011901"/>
    </source>
</evidence>
<evidence type="ECO:0000259" key="9">
    <source>
        <dbReference type="PROSITE" id="PS51272"/>
    </source>
</evidence>
<dbReference type="SUPFAM" id="SSF55846">
    <property type="entry name" value="N-acetylmuramoyl-L-alanine amidase-like"/>
    <property type="match status" value="1"/>
</dbReference>
<evidence type="ECO:0000313" key="10">
    <source>
        <dbReference type="EMBL" id="MFM9413733.1"/>
    </source>
</evidence>
<dbReference type="SMART" id="SM00644">
    <property type="entry name" value="Ami_2"/>
    <property type="match status" value="1"/>
</dbReference>
<dbReference type="PANTHER" id="PTHR30417:SF11">
    <property type="entry name" value="N-ACETYLMURAMOYL-L-ALANINE AMIDASE XLYA"/>
    <property type="match status" value="1"/>
</dbReference>
<gene>
    <name evidence="10" type="ORF">ACKQTC_05080</name>
</gene>
<dbReference type="PANTHER" id="PTHR30417">
    <property type="entry name" value="N-ACETYLMURAMOYL-L-ALANINE AMIDASE AMID"/>
    <property type="match status" value="1"/>
</dbReference>
<keyword evidence="4" id="KW-0677">Repeat</keyword>
<keyword evidence="11" id="KW-1185">Reference proteome</keyword>
<dbReference type="EC" id="3.5.1.28" evidence="3"/>
<keyword evidence="6" id="KW-0749">Sporulation</keyword>
<comment type="similarity">
    <text evidence="2">Belongs to the N-acetylmuramoyl-L-alanine amidase 2 family.</text>
</comment>
<name>A0ABW9H029_9FIRM</name>
<evidence type="ECO:0000256" key="4">
    <source>
        <dbReference type="ARBA" id="ARBA00022737"/>
    </source>
</evidence>
<evidence type="ECO:0000256" key="1">
    <source>
        <dbReference type="ARBA" id="ARBA00001561"/>
    </source>
</evidence>
<dbReference type="InterPro" id="IPR036505">
    <property type="entry name" value="Amidase/PGRP_sf"/>
</dbReference>
<organism evidence="10 11">
    <name type="scientific">Peptococcus simiae</name>
    <dbReference type="NCBI Taxonomy" id="1643805"/>
    <lineage>
        <taxon>Bacteria</taxon>
        <taxon>Bacillati</taxon>
        <taxon>Bacillota</taxon>
        <taxon>Clostridia</taxon>
        <taxon>Eubacteriales</taxon>
        <taxon>Peptococcaceae</taxon>
        <taxon>Peptococcus</taxon>
    </lineage>
</organism>
<dbReference type="InterPro" id="IPR002502">
    <property type="entry name" value="Amidase_domain"/>
</dbReference>
<keyword evidence="5" id="KW-0378">Hydrolase</keyword>
<dbReference type="Gene3D" id="3.40.80.10">
    <property type="entry name" value="Peptidoglycan recognition protein-like"/>
    <property type="match status" value="1"/>
</dbReference>
<evidence type="ECO:0000256" key="6">
    <source>
        <dbReference type="ARBA" id="ARBA00022969"/>
    </source>
</evidence>
<dbReference type="Pfam" id="PF01510">
    <property type="entry name" value="Amidase_2"/>
    <property type="match status" value="1"/>
</dbReference>
<feature type="domain" description="SLH" evidence="9">
    <location>
        <begin position="186"/>
        <end position="245"/>
    </location>
</feature>
<dbReference type="CDD" id="cd06583">
    <property type="entry name" value="PGRP"/>
    <property type="match status" value="1"/>
</dbReference>
<protein>
    <recommendedName>
        <fullName evidence="3">N-acetylmuramoyl-L-alanine amidase</fullName>
        <ecNumber evidence="3">3.5.1.28</ecNumber>
    </recommendedName>
</protein>
<comment type="catalytic activity">
    <reaction evidence="1">
        <text>Hydrolyzes the link between N-acetylmuramoyl residues and L-amino acid residues in certain cell-wall glycopeptides.</text>
        <dbReference type="EC" id="3.5.1.28"/>
    </reaction>
</comment>
<dbReference type="EMBL" id="JBJUVG010000005">
    <property type="protein sequence ID" value="MFM9413733.1"/>
    <property type="molecule type" value="Genomic_DNA"/>
</dbReference>
<evidence type="ECO:0000256" key="5">
    <source>
        <dbReference type="ARBA" id="ARBA00022801"/>
    </source>
</evidence>
<accession>A0ABW9H029</accession>
<keyword evidence="7" id="KW-0178">Competence</keyword>
<comment type="caution">
    <text evidence="10">The sequence shown here is derived from an EMBL/GenBank/DDBJ whole genome shotgun (WGS) entry which is preliminary data.</text>
</comment>
<dbReference type="InterPro" id="IPR051206">
    <property type="entry name" value="NAMLAA_amidase_2"/>
</dbReference>
<evidence type="ECO:0000256" key="2">
    <source>
        <dbReference type="ARBA" id="ARBA00007553"/>
    </source>
</evidence>
<dbReference type="PROSITE" id="PS51272">
    <property type="entry name" value="SLH"/>
    <property type="match status" value="1"/>
</dbReference>
<evidence type="ECO:0000313" key="11">
    <source>
        <dbReference type="Proteomes" id="UP001631949"/>
    </source>
</evidence>
<sequence length="245" mass="26737">MLHIQNGIITDPAIAGIPLERAIIPKDASPYVRTGIPMTSIRGITNHNTGNPSPTADARAHAHWLAGVEARNEAYIGAHFFVDHRRIVQTLPINEVAWHAGDGQGPGNMSTVAIEICESQAAAAEANAILLNAALLITYPNWQIYKHQDWSGKFCPRLILGQGRWPAFVQAIRTTVNRLQAEAQPQPTPQPAPAPSPWAREAVKWAEATGLLRGRADGPAYQAPASREEVLAFLYRLHGDRHAQK</sequence>
<dbReference type="RefSeq" id="WP_408977349.1">
    <property type="nucleotide sequence ID" value="NZ_JBJUVG010000005.1"/>
</dbReference>
<dbReference type="InterPro" id="IPR001119">
    <property type="entry name" value="SLH_dom"/>
</dbReference>
<evidence type="ECO:0000256" key="7">
    <source>
        <dbReference type="ARBA" id="ARBA00023287"/>
    </source>
</evidence>
<keyword evidence="8" id="KW-0961">Cell wall biogenesis/degradation</keyword>
<dbReference type="Proteomes" id="UP001631949">
    <property type="component" value="Unassembled WGS sequence"/>
</dbReference>
<evidence type="ECO:0000256" key="8">
    <source>
        <dbReference type="ARBA" id="ARBA00023316"/>
    </source>
</evidence>
<reference evidence="10 11" key="1">
    <citation type="journal article" date="2016" name="Int. J. Syst. Evol. Microbiol.">
        <title>Peptococcus simiae sp. nov., isolated from rhesus macaque faeces and emended description of the genus Peptococcus.</title>
        <authorList>
            <person name="Shkoporov A.N."/>
            <person name="Efimov B.A."/>
            <person name="Kondova I."/>
            <person name="Ouwerling B."/>
            <person name="Chaplin A.V."/>
            <person name="Shcherbakova V.A."/>
            <person name="Langermans J.A.M."/>
        </authorList>
    </citation>
    <scope>NUCLEOTIDE SEQUENCE [LARGE SCALE GENOMIC DNA]</scope>
    <source>
        <strain evidence="10 11">M108</strain>
    </source>
</reference>
<proteinExistence type="inferred from homology"/>